<keyword evidence="4 12" id="KW-0812">Transmembrane</keyword>
<reference evidence="16" key="1">
    <citation type="submission" date="2025-08" db="UniProtKB">
        <authorList>
            <consortium name="RefSeq"/>
        </authorList>
    </citation>
    <scope>IDENTIFICATION</scope>
    <source>
        <tissue evidence="16">Total insect</tissue>
    </source>
</reference>
<evidence type="ECO:0000256" key="4">
    <source>
        <dbReference type="ARBA" id="ARBA00022692"/>
    </source>
</evidence>
<evidence type="ECO:0000256" key="12">
    <source>
        <dbReference type="RuleBase" id="RU000581"/>
    </source>
</evidence>
<protein>
    <submittedName>
        <fullName evidence="16">Acyl-CoA Delta(11) desaturase-like</fullName>
    </submittedName>
</protein>
<keyword evidence="3 12" id="KW-0444">Lipid biosynthesis</keyword>
<organism evidence="16">
    <name type="scientific">Thrips palmi</name>
    <name type="common">Melon thrips</name>
    <dbReference type="NCBI Taxonomy" id="161013"/>
    <lineage>
        <taxon>Eukaryota</taxon>
        <taxon>Metazoa</taxon>
        <taxon>Ecdysozoa</taxon>
        <taxon>Arthropoda</taxon>
        <taxon>Hexapoda</taxon>
        <taxon>Insecta</taxon>
        <taxon>Pterygota</taxon>
        <taxon>Neoptera</taxon>
        <taxon>Paraneoptera</taxon>
        <taxon>Thysanoptera</taxon>
        <taxon>Terebrantia</taxon>
        <taxon>Thripoidea</taxon>
        <taxon>Thripidae</taxon>
        <taxon>Thrips</taxon>
    </lineage>
</organism>
<dbReference type="PRINTS" id="PR00075">
    <property type="entry name" value="FACDDSATRASE"/>
</dbReference>
<dbReference type="InParanoid" id="A0A6P8YP55"/>
<dbReference type="InterPro" id="IPR005804">
    <property type="entry name" value="FA_desaturase_dom"/>
</dbReference>
<dbReference type="RefSeq" id="XP_034238656.1">
    <property type="nucleotide sequence ID" value="XM_034382765.1"/>
</dbReference>
<dbReference type="Proteomes" id="UP000515158">
    <property type="component" value="Unplaced"/>
</dbReference>
<comment type="subcellular location">
    <subcellularLocation>
        <location evidence="1">Membrane</location>
        <topology evidence="1">Multi-pass membrane protein</topology>
    </subcellularLocation>
</comment>
<dbReference type="OrthoDB" id="10260134at2759"/>
<dbReference type="GeneID" id="117643712"/>
<keyword evidence="6 13" id="KW-1133">Transmembrane helix</keyword>
<comment type="similarity">
    <text evidence="2 12">Belongs to the fatty acid desaturase type 1 family.</text>
</comment>
<dbReference type="KEGG" id="tpal:117643712"/>
<evidence type="ECO:0000256" key="11">
    <source>
        <dbReference type="ARBA" id="ARBA00023160"/>
    </source>
</evidence>
<evidence type="ECO:0000256" key="2">
    <source>
        <dbReference type="ARBA" id="ARBA00009295"/>
    </source>
</evidence>
<dbReference type="PANTHER" id="PTHR11351:SF31">
    <property type="entry name" value="DESATURASE 1, ISOFORM A-RELATED"/>
    <property type="match status" value="1"/>
</dbReference>
<dbReference type="AlphaFoldDB" id="A0A6P8YP55"/>
<evidence type="ECO:0000313" key="16">
    <source>
        <dbReference type="RefSeq" id="XP_034238656.1"/>
    </source>
</evidence>
<feature type="transmembrane region" description="Helical" evidence="13">
    <location>
        <begin position="177"/>
        <end position="195"/>
    </location>
</feature>
<keyword evidence="8" id="KW-0408">Iron</keyword>
<evidence type="ECO:0000256" key="8">
    <source>
        <dbReference type="ARBA" id="ARBA00023004"/>
    </source>
</evidence>
<dbReference type="Pfam" id="PF00487">
    <property type="entry name" value="FA_desaturase"/>
    <property type="match status" value="1"/>
</dbReference>
<keyword evidence="11 12" id="KW-0275">Fatty acid biosynthesis</keyword>
<gene>
    <name evidence="16" type="primary">LOC117643712</name>
</gene>
<keyword evidence="9" id="KW-0443">Lipid metabolism</keyword>
<evidence type="ECO:0000256" key="6">
    <source>
        <dbReference type="ARBA" id="ARBA00022989"/>
    </source>
</evidence>
<dbReference type="GO" id="GO:0006636">
    <property type="term" value="P:unsaturated fatty acid biosynthetic process"/>
    <property type="evidence" value="ECO:0007669"/>
    <property type="project" value="TreeGrafter"/>
</dbReference>
<evidence type="ECO:0000313" key="15">
    <source>
        <dbReference type="Proteomes" id="UP000515158"/>
    </source>
</evidence>
<sequence length="314" mass="36391">MCADVQRQDNAVLKTKNNPWFETDIAWMTVLVAVLSHGTAIYALPRFVLFQVKWQTWIFTVLLYYLSTVGSNAGAHRLFSHRAYKATLPLKIFLLAMGSLAVQPCAWRWARDHRVHHKHSDTMADPYSAARGFFFSHWGWMCLRRHPEVFAKWKTIDLSDLENDPYVMFQKRHQYKLIAVFAVALPLIISVYGWNETWLNSFLVPVTLRIVWCWNCTAMINSWSHHFGTKPYDKTIYPVQSLLVAHLALGEGWHNYHHAFPWDYKASELGLQYNPMATFIKTCARLGLAYDLREASDDVIKARIERTGDGTHSL</sequence>
<evidence type="ECO:0000256" key="10">
    <source>
        <dbReference type="ARBA" id="ARBA00023136"/>
    </source>
</evidence>
<feature type="transmembrane region" description="Helical" evidence="13">
    <location>
        <begin position="25"/>
        <end position="44"/>
    </location>
</feature>
<evidence type="ECO:0000256" key="9">
    <source>
        <dbReference type="ARBA" id="ARBA00023098"/>
    </source>
</evidence>
<feature type="transmembrane region" description="Helical" evidence="13">
    <location>
        <begin position="56"/>
        <end position="76"/>
    </location>
</feature>
<dbReference type="GO" id="GO:0005789">
    <property type="term" value="C:endoplasmic reticulum membrane"/>
    <property type="evidence" value="ECO:0007669"/>
    <property type="project" value="TreeGrafter"/>
</dbReference>
<comment type="cofactor">
    <cofactor evidence="12">
        <name>Fe(2+)</name>
        <dbReference type="ChEBI" id="CHEBI:29033"/>
    </cofactor>
</comment>
<evidence type="ECO:0000256" key="7">
    <source>
        <dbReference type="ARBA" id="ARBA00023002"/>
    </source>
</evidence>
<keyword evidence="15" id="KW-1185">Reference proteome</keyword>
<keyword evidence="10 13" id="KW-0472">Membrane</keyword>
<feature type="domain" description="Fatty acid desaturase" evidence="14">
    <location>
        <begin position="54"/>
        <end position="261"/>
    </location>
</feature>
<evidence type="ECO:0000256" key="1">
    <source>
        <dbReference type="ARBA" id="ARBA00004141"/>
    </source>
</evidence>
<keyword evidence="5" id="KW-0276">Fatty acid metabolism</keyword>
<comment type="domain">
    <text evidence="12">The histidine box domains are involved in binding the catalytic metal ions.</text>
</comment>
<name>A0A6P8YP55_THRPL</name>
<dbReference type="CDD" id="cd03505">
    <property type="entry name" value="Delta9-FADS-like"/>
    <property type="match status" value="1"/>
</dbReference>
<evidence type="ECO:0000256" key="13">
    <source>
        <dbReference type="SAM" id="Phobius"/>
    </source>
</evidence>
<accession>A0A6P8YP55</accession>
<keyword evidence="7 12" id="KW-0560">Oxidoreductase</keyword>
<proteinExistence type="inferred from homology"/>
<evidence type="ECO:0000259" key="14">
    <source>
        <dbReference type="Pfam" id="PF00487"/>
    </source>
</evidence>
<evidence type="ECO:0000256" key="3">
    <source>
        <dbReference type="ARBA" id="ARBA00022516"/>
    </source>
</evidence>
<dbReference type="GO" id="GO:0004768">
    <property type="term" value="F:stearoyl-CoA 9-desaturase activity"/>
    <property type="evidence" value="ECO:0007669"/>
    <property type="project" value="TreeGrafter"/>
</dbReference>
<dbReference type="PANTHER" id="PTHR11351">
    <property type="entry name" value="ACYL-COA DESATURASE"/>
    <property type="match status" value="1"/>
</dbReference>
<dbReference type="GO" id="GO:0005506">
    <property type="term" value="F:iron ion binding"/>
    <property type="evidence" value="ECO:0007669"/>
    <property type="project" value="TreeGrafter"/>
</dbReference>
<dbReference type="InterPro" id="IPR015876">
    <property type="entry name" value="Acyl-CoA_DS"/>
</dbReference>
<evidence type="ECO:0000256" key="5">
    <source>
        <dbReference type="ARBA" id="ARBA00022832"/>
    </source>
</evidence>